<dbReference type="WBParaSite" id="HPBE_0001843201-mRNA-1">
    <property type="protein sequence ID" value="HPBE_0001843201-mRNA-1"/>
    <property type="gene ID" value="HPBE_0001843201"/>
</dbReference>
<dbReference type="AlphaFoldDB" id="A0A183G935"/>
<proteinExistence type="predicted"/>
<evidence type="ECO:0000256" key="1">
    <source>
        <dbReference type="SAM" id="Coils"/>
    </source>
</evidence>
<gene>
    <name evidence="3" type="ORF">HPBE_LOCUS18431</name>
</gene>
<feature type="compositionally biased region" description="Acidic residues" evidence="2">
    <location>
        <begin position="289"/>
        <end position="303"/>
    </location>
</feature>
<keyword evidence="4" id="KW-1185">Reference proteome</keyword>
<feature type="region of interest" description="Disordered" evidence="2">
    <location>
        <begin position="232"/>
        <end position="256"/>
    </location>
</feature>
<evidence type="ECO:0000256" key="2">
    <source>
        <dbReference type="SAM" id="MobiDB-lite"/>
    </source>
</evidence>
<sequence length="595" mass="66196">MDEELLKVEMEVARKERENLELASSNEMRKLKIRMSQMSLMRSQQRISYLRRRRKELEEEQKRLSILVEQENAFWTEKLQSAREKQARFQEIMDRSPRLAKLRSEQEAVKTLTTRVEQLTLENDELKKEAARLEKELELETAAPMRVFVVNFAKVALRIYEMRDKLAEARRINKQLQAEEAEMRQKMGAANYDMFDTTFMSQDMALTKVPEHTALSTEVPKVALPATLPEAAEEENASVGASNISDGSHTSQLQLPQTTEQDVLVARANAVNNYVVQQAESVARANEPQDNDSGEMTRDEDERESVHNREPEQCPGVDIEVTSVADEERAQIQEDVDMNGTVEEHDAVLQEQEIEPGDFSDDDGSAMDATTEDVEQNATMDEDDNEEPTSPFMPKVDRIETQAATKSPMSLAKESPQMKASSQRIAASSQMSQQSQHDAVDVRTPGLGLIGIAVFLKFFCNFDVWKVLLCESEVNFNFNVNGDNNDFDPTEVLNISTNSNDPGADFLSLMKSENEKKEKQRKGSGAGAADFSFSVFGMPAEGGSTEGGGGFDFNFGDSTQGCEGGGGSFQFNFGESTDDQGTTGGGGGGFNLFGF</sequence>
<evidence type="ECO:0000313" key="5">
    <source>
        <dbReference type="WBParaSite" id="HPBE_0001843201-mRNA-1"/>
    </source>
</evidence>
<name>A0A183G935_HELPZ</name>
<reference evidence="5" key="2">
    <citation type="submission" date="2019-09" db="UniProtKB">
        <authorList>
            <consortium name="WormBaseParasite"/>
        </authorList>
    </citation>
    <scope>IDENTIFICATION</scope>
</reference>
<feature type="coiled-coil region" evidence="1">
    <location>
        <begin position="3"/>
        <end position="70"/>
    </location>
</feature>
<evidence type="ECO:0000313" key="3">
    <source>
        <dbReference type="EMBL" id="VDP11567.1"/>
    </source>
</evidence>
<evidence type="ECO:0000313" key="4">
    <source>
        <dbReference type="Proteomes" id="UP000050761"/>
    </source>
</evidence>
<organism evidence="4 5">
    <name type="scientific">Heligmosomoides polygyrus</name>
    <name type="common">Parasitic roundworm</name>
    <dbReference type="NCBI Taxonomy" id="6339"/>
    <lineage>
        <taxon>Eukaryota</taxon>
        <taxon>Metazoa</taxon>
        <taxon>Ecdysozoa</taxon>
        <taxon>Nematoda</taxon>
        <taxon>Chromadorea</taxon>
        <taxon>Rhabditida</taxon>
        <taxon>Rhabditina</taxon>
        <taxon>Rhabditomorpha</taxon>
        <taxon>Strongyloidea</taxon>
        <taxon>Heligmosomidae</taxon>
        <taxon>Heligmosomoides</taxon>
    </lineage>
</organism>
<feature type="compositionally biased region" description="Polar residues" evidence="2">
    <location>
        <begin position="239"/>
        <end position="256"/>
    </location>
</feature>
<dbReference type="OrthoDB" id="5872730at2759"/>
<dbReference type="EMBL" id="UZAH01030680">
    <property type="protein sequence ID" value="VDP11567.1"/>
    <property type="molecule type" value="Genomic_DNA"/>
</dbReference>
<feature type="coiled-coil region" evidence="1">
    <location>
        <begin position="102"/>
        <end position="189"/>
    </location>
</feature>
<keyword evidence="1" id="KW-0175">Coiled coil</keyword>
<dbReference type="Proteomes" id="UP000050761">
    <property type="component" value="Unassembled WGS sequence"/>
</dbReference>
<accession>A0A3P8ABP9</accession>
<protein>
    <submittedName>
        <fullName evidence="5">RH2 domain-containing protein</fullName>
    </submittedName>
</protein>
<reference evidence="3 4" key="1">
    <citation type="submission" date="2018-11" db="EMBL/GenBank/DDBJ databases">
        <authorList>
            <consortium name="Pathogen Informatics"/>
        </authorList>
    </citation>
    <scope>NUCLEOTIDE SEQUENCE [LARGE SCALE GENOMIC DNA]</scope>
</reference>
<accession>A0A183G935</accession>
<feature type="region of interest" description="Disordered" evidence="2">
    <location>
        <begin position="280"/>
        <end position="317"/>
    </location>
</feature>